<proteinExistence type="predicted"/>
<feature type="region of interest" description="Disordered" evidence="1">
    <location>
        <begin position="1"/>
        <end position="69"/>
    </location>
</feature>
<feature type="region of interest" description="Disordered" evidence="1">
    <location>
        <begin position="223"/>
        <end position="279"/>
    </location>
</feature>
<dbReference type="GO" id="GO:0005634">
    <property type="term" value="C:nucleus"/>
    <property type="evidence" value="ECO:0007669"/>
    <property type="project" value="TreeGrafter"/>
</dbReference>
<dbReference type="Gene3D" id="3.40.50.300">
    <property type="entry name" value="P-loop containing nucleotide triphosphate hydrolases"/>
    <property type="match status" value="1"/>
</dbReference>
<keyword evidence="3" id="KW-1185">Reference proteome</keyword>
<feature type="compositionally biased region" description="Polar residues" evidence="1">
    <location>
        <begin position="258"/>
        <end position="271"/>
    </location>
</feature>
<feature type="compositionally biased region" description="Polar residues" evidence="1">
    <location>
        <begin position="152"/>
        <end position="164"/>
    </location>
</feature>
<feature type="compositionally biased region" description="Polar residues" evidence="1">
    <location>
        <begin position="392"/>
        <end position="402"/>
    </location>
</feature>
<feature type="region of interest" description="Disordered" evidence="1">
    <location>
        <begin position="114"/>
        <end position="203"/>
    </location>
</feature>
<dbReference type="PANTHER" id="PTHR23389:SF21">
    <property type="entry name" value="ATPASE FAMILY AAA DOMAIN-CONTAINING PROTEIN 5"/>
    <property type="match status" value="1"/>
</dbReference>
<name>A0A4S8MZD1_DENBC</name>
<evidence type="ECO:0000256" key="1">
    <source>
        <dbReference type="SAM" id="MobiDB-lite"/>
    </source>
</evidence>
<dbReference type="InterPro" id="IPR027417">
    <property type="entry name" value="P-loop_NTPase"/>
</dbReference>
<evidence type="ECO:0000313" key="2">
    <source>
        <dbReference type="EMBL" id="THV08552.1"/>
    </source>
</evidence>
<dbReference type="PANTHER" id="PTHR23389">
    <property type="entry name" value="CHROMOSOME TRANSMISSION FIDELITY FACTOR 18"/>
    <property type="match status" value="1"/>
</dbReference>
<evidence type="ECO:0008006" key="4">
    <source>
        <dbReference type="Google" id="ProtNLM"/>
    </source>
</evidence>
<dbReference type="OrthoDB" id="9996895at2759"/>
<dbReference type="GO" id="GO:0003677">
    <property type="term" value="F:DNA binding"/>
    <property type="evidence" value="ECO:0007669"/>
    <property type="project" value="TreeGrafter"/>
</dbReference>
<dbReference type="EMBL" id="ML179035">
    <property type="protein sequence ID" value="THV08552.1"/>
    <property type="molecule type" value="Genomic_DNA"/>
</dbReference>
<feature type="compositionally biased region" description="Polar residues" evidence="1">
    <location>
        <begin position="31"/>
        <end position="47"/>
    </location>
</feature>
<accession>A0A4S8MZD1</accession>
<sequence>MAESKKSSSSRNVKGKPKLNQRTLLDMFPKKQSNMTAEKQAISSEKASSLDGEHSKGLEQSAQEVMREECEREMVGLAASESSGNGSESKLSFIETSTSVGTLADLVVQDIGSTNTPSSPVSIPDFISITDTPSSPASDLLPEVINVEDDTSSQMSGPPTTSSPIVLELDDTGVCNDPEPTGSHKDDPIILTDSPAKPFTRSVSSKVAKPTYSIFAPRLNKSHSLPVPLSKPPPSPSKTPRSIDAPFPDKFSQHVRGPQTNSVVPSSSFPTRQKHSDKDVSGYVNLSLESITLSESFDSCSAAPTCRFEVEKSTSQNAHPVDIPVEHLQSHPVIAQLVESSLSLNEEPNSSSHKLWTDKWHPTRAEHVLGNEQQALYLRDWLWTLQVHLQETSTQASQSGKGKTQRKKTADKKRGSKRPRVVRAVDKKRRRINSDDEDDDSWIVYSDAIEYDDYNDEEESHVNKKPRLTRQISEDSYDSLLNNSTSSHWGQVPVRHTFKDGLTNTILLTGGHGVGKTAAVYACAEELDWEVFEVYPGIGKRNGANLDSLVGEVGKNHLVQGKGGVGSLKAMLLGKSKGLLEDCQSLSVDFDEVEDSKITVAQSCILLEEVDILYKEDVNFWPSVINIIKECRRPVILTCNDPSLIPVEDLPLQTILNFEPCPPPVAVSYLQAICCAQGYTVKREAMSQLHDGMGLGEESEMLSRDLRRSIHCLQLWCPMQDGTISRSVHDIPLAKAVNPRVTGTETSLLLPSVSSSDQHQPQRDFQEARVNQAELMSFADCCLLRNRMDTVEVSTEFRALRDRRN</sequence>
<dbReference type="AlphaFoldDB" id="A0A4S8MZD1"/>
<feature type="compositionally biased region" description="Basic residues" evidence="1">
    <location>
        <begin position="403"/>
        <end position="431"/>
    </location>
</feature>
<feature type="region of interest" description="Disordered" evidence="1">
    <location>
        <begin position="392"/>
        <end position="434"/>
    </location>
</feature>
<reference evidence="2 3" key="1">
    <citation type="journal article" date="2019" name="Nat. Ecol. Evol.">
        <title>Megaphylogeny resolves global patterns of mushroom evolution.</title>
        <authorList>
            <person name="Varga T."/>
            <person name="Krizsan K."/>
            <person name="Foldi C."/>
            <person name="Dima B."/>
            <person name="Sanchez-Garcia M."/>
            <person name="Sanchez-Ramirez S."/>
            <person name="Szollosi G.J."/>
            <person name="Szarkandi J.G."/>
            <person name="Papp V."/>
            <person name="Albert L."/>
            <person name="Andreopoulos W."/>
            <person name="Angelini C."/>
            <person name="Antonin V."/>
            <person name="Barry K.W."/>
            <person name="Bougher N.L."/>
            <person name="Buchanan P."/>
            <person name="Buyck B."/>
            <person name="Bense V."/>
            <person name="Catcheside P."/>
            <person name="Chovatia M."/>
            <person name="Cooper J."/>
            <person name="Damon W."/>
            <person name="Desjardin D."/>
            <person name="Finy P."/>
            <person name="Geml J."/>
            <person name="Haridas S."/>
            <person name="Hughes K."/>
            <person name="Justo A."/>
            <person name="Karasinski D."/>
            <person name="Kautmanova I."/>
            <person name="Kiss B."/>
            <person name="Kocsube S."/>
            <person name="Kotiranta H."/>
            <person name="LaButti K.M."/>
            <person name="Lechner B.E."/>
            <person name="Liimatainen K."/>
            <person name="Lipzen A."/>
            <person name="Lukacs Z."/>
            <person name="Mihaltcheva S."/>
            <person name="Morgado L.N."/>
            <person name="Niskanen T."/>
            <person name="Noordeloos M.E."/>
            <person name="Ohm R.A."/>
            <person name="Ortiz-Santana B."/>
            <person name="Ovrebo C."/>
            <person name="Racz N."/>
            <person name="Riley R."/>
            <person name="Savchenko A."/>
            <person name="Shiryaev A."/>
            <person name="Soop K."/>
            <person name="Spirin V."/>
            <person name="Szebenyi C."/>
            <person name="Tomsovsky M."/>
            <person name="Tulloss R.E."/>
            <person name="Uehling J."/>
            <person name="Grigoriev I.V."/>
            <person name="Vagvolgyi C."/>
            <person name="Papp T."/>
            <person name="Martin F.M."/>
            <person name="Miettinen O."/>
            <person name="Hibbett D.S."/>
            <person name="Nagy L.G."/>
        </authorList>
    </citation>
    <scope>NUCLEOTIDE SEQUENCE [LARGE SCALE GENOMIC DNA]</scope>
    <source>
        <strain evidence="2 3">CBS 962.96</strain>
    </source>
</reference>
<dbReference type="SUPFAM" id="SSF52540">
    <property type="entry name" value="P-loop containing nucleoside triphosphate hydrolases"/>
    <property type="match status" value="1"/>
</dbReference>
<dbReference type="Proteomes" id="UP000297245">
    <property type="component" value="Unassembled WGS sequence"/>
</dbReference>
<protein>
    <recommendedName>
        <fullName evidence="4">P-loop containing nucleoside triphosphate hydrolase protein</fullName>
    </recommendedName>
</protein>
<evidence type="ECO:0000313" key="3">
    <source>
        <dbReference type="Proteomes" id="UP000297245"/>
    </source>
</evidence>
<gene>
    <name evidence="2" type="ORF">K435DRAFT_15507</name>
</gene>
<organism evidence="2 3">
    <name type="scientific">Dendrothele bispora (strain CBS 962.96)</name>
    <dbReference type="NCBI Taxonomy" id="1314807"/>
    <lineage>
        <taxon>Eukaryota</taxon>
        <taxon>Fungi</taxon>
        <taxon>Dikarya</taxon>
        <taxon>Basidiomycota</taxon>
        <taxon>Agaricomycotina</taxon>
        <taxon>Agaricomycetes</taxon>
        <taxon>Agaricomycetidae</taxon>
        <taxon>Agaricales</taxon>
        <taxon>Agaricales incertae sedis</taxon>
        <taxon>Dendrothele</taxon>
    </lineage>
</organism>